<evidence type="ECO:0000313" key="3">
    <source>
        <dbReference type="Proteomes" id="UP000807306"/>
    </source>
</evidence>
<evidence type="ECO:0000256" key="1">
    <source>
        <dbReference type="SAM" id="MobiDB-lite"/>
    </source>
</evidence>
<proteinExistence type="predicted"/>
<gene>
    <name evidence="2" type="ORF">CPB83DRAFT_858013</name>
</gene>
<dbReference type="AlphaFoldDB" id="A0A9P6JN73"/>
<reference evidence="2" key="1">
    <citation type="submission" date="2020-11" db="EMBL/GenBank/DDBJ databases">
        <authorList>
            <consortium name="DOE Joint Genome Institute"/>
            <person name="Ahrendt S."/>
            <person name="Riley R."/>
            <person name="Andreopoulos W."/>
            <person name="Labutti K."/>
            <person name="Pangilinan J."/>
            <person name="Ruiz-Duenas F.J."/>
            <person name="Barrasa J.M."/>
            <person name="Sanchez-Garcia M."/>
            <person name="Camarero S."/>
            <person name="Miyauchi S."/>
            <person name="Serrano A."/>
            <person name="Linde D."/>
            <person name="Babiker R."/>
            <person name="Drula E."/>
            <person name="Ayuso-Fernandez I."/>
            <person name="Pacheco R."/>
            <person name="Padilla G."/>
            <person name="Ferreira P."/>
            <person name="Barriuso J."/>
            <person name="Kellner H."/>
            <person name="Castanera R."/>
            <person name="Alfaro M."/>
            <person name="Ramirez L."/>
            <person name="Pisabarro A.G."/>
            <person name="Kuo A."/>
            <person name="Tritt A."/>
            <person name="Lipzen A."/>
            <person name="He G."/>
            <person name="Yan M."/>
            <person name="Ng V."/>
            <person name="Cullen D."/>
            <person name="Martin F."/>
            <person name="Rosso M.-N."/>
            <person name="Henrissat B."/>
            <person name="Hibbett D."/>
            <person name="Martinez A.T."/>
            <person name="Grigoriev I.V."/>
        </authorList>
    </citation>
    <scope>NUCLEOTIDE SEQUENCE</scope>
    <source>
        <strain evidence="2">CBS 506.95</strain>
    </source>
</reference>
<feature type="compositionally biased region" description="Polar residues" evidence="1">
    <location>
        <begin position="11"/>
        <end position="22"/>
    </location>
</feature>
<dbReference type="EMBL" id="MU157872">
    <property type="protein sequence ID" value="KAF9526385.1"/>
    <property type="molecule type" value="Genomic_DNA"/>
</dbReference>
<comment type="caution">
    <text evidence="2">The sequence shown here is derived from an EMBL/GenBank/DDBJ whole genome shotgun (WGS) entry which is preliminary data.</text>
</comment>
<accession>A0A9P6JN73</accession>
<organism evidence="2 3">
    <name type="scientific">Crepidotus variabilis</name>
    <dbReference type="NCBI Taxonomy" id="179855"/>
    <lineage>
        <taxon>Eukaryota</taxon>
        <taxon>Fungi</taxon>
        <taxon>Dikarya</taxon>
        <taxon>Basidiomycota</taxon>
        <taxon>Agaricomycotina</taxon>
        <taxon>Agaricomycetes</taxon>
        <taxon>Agaricomycetidae</taxon>
        <taxon>Agaricales</taxon>
        <taxon>Agaricineae</taxon>
        <taxon>Crepidotaceae</taxon>
        <taxon>Crepidotus</taxon>
    </lineage>
</organism>
<name>A0A9P6JN73_9AGAR</name>
<protein>
    <submittedName>
        <fullName evidence="2">Uncharacterized protein</fullName>
    </submittedName>
</protein>
<evidence type="ECO:0000313" key="2">
    <source>
        <dbReference type="EMBL" id="KAF9526385.1"/>
    </source>
</evidence>
<dbReference type="OrthoDB" id="3168445at2759"/>
<sequence>MSPVSPRTPLRSPTTGAFSAQQQRRHVTDPVDRRRSVFKAFKRSTTRDTSSERENEEPPTSPTQKSRGMFSSVRKSVIGSISGGRMKRSATTPPVTAAASGTKAFNTAGLPASPTLPSRFAISPATAAARERSTSRDRVSQTSRDTAGAPRQAVAPPMYNRGSILIEASAIEDEESRRMTELAFLG</sequence>
<feature type="compositionally biased region" description="Basic and acidic residues" evidence="1">
    <location>
        <begin position="26"/>
        <end position="35"/>
    </location>
</feature>
<keyword evidence="3" id="KW-1185">Reference proteome</keyword>
<feature type="compositionally biased region" description="Basic and acidic residues" evidence="1">
    <location>
        <begin position="129"/>
        <end position="139"/>
    </location>
</feature>
<dbReference type="Proteomes" id="UP000807306">
    <property type="component" value="Unassembled WGS sequence"/>
</dbReference>
<feature type="region of interest" description="Disordered" evidence="1">
    <location>
        <begin position="1"/>
        <end position="158"/>
    </location>
</feature>
<feature type="compositionally biased region" description="Low complexity" evidence="1">
    <location>
        <begin position="89"/>
        <end position="102"/>
    </location>
</feature>